<dbReference type="KEGG" id="obi:106882081"/>
<dbReference type="GO" id="GO:0008823">
    <property type="term" value="F:cupric reductase (NADH) activity"/>
    <property type="evidence" value="ECO:0007669"/>
    <property type="project" value="TreeGrafter"/>
</dbReference>
<feature type="transmembrane region" description="Helical" evidence="2">
    <location>
        <begin position="249"/>
        <end position="274"/>
    </location>
</feature>
<dbReference type="Gene3D" id="3.40.50.720">
    <property type="entry name" value="NAD(P)-binding Rossmann-like Domain"/>
    <property type="match status" value="1"/>
</dbReference>
<reference evidence="4" key="1">
    <citation type="submission" date="2015-07" db="EMBL/GenBank/DDBJ databases">
        <title>MeaNS - Measles Nucleotide Surveillance Program.</title>
        <authorList>
            <person name="Tran T."/>
            <person name="Druce J."/>
        </authorList>
    </citation>
    <scope>NUCLEOTIDE SEQUENCE</scope>
    <source>
        <strain evidence="4">UCB-OBI-ISO-001</strain>
        <tissue evidence="4">Gonad</tissue>
    </source>
</reference>
<dbReference type="OMA" id="GWERNPK"/>
<dbReference type="InterPro" id="IPR036291">
    <property type="entry name" value="NAD(P)-bd_dom_sf"/>
</dbReference>
<accession>A0A0L8FP33</accession>
<keyword evidence="1" id="KW-0560">Oxidoreductase</keyword>
<keyword evidence="2" id="KW-0812">Transmembrane</keyword>
<dbReference type="OrthoDB" id="550646at2759"/>
<gene>
    <name evidence="4" type="ORF">OCBIM_22012282mg</name>
</gene>
<dbReference type="GO" id="GO:0005768">
    <property type="term" value="C:endosome"/>
    <property type="evidence" value="ECO:0007669"/>
    <property type="project" value="TreeGrafter"/>
</dbReference>
<feature type="transmembrane region" description="Helical" evidence="2">
    <location>
        <begin position="431"/>
        <end position="449"/>
    </location>
</feature>
<dbReference type="SUPFAM" id="SSF51735">
    <property type="entry name" value="NAD(P)-binding Rossmann-fold domains"/>
    <property type="match status" value="1"/>
</dbReference>
<protein>
    <recommendedName>
        <fullName evidence="3">Pyrroline-5-carboxylate reductase catalytic N-terminal domain-containing protein</fullName>
    </recommendedName>
</protein>
<evidence type="ECO:0000259" key="3">
    <source>
        <dbReference type="Pfam" id="PF03807"/>
    </source>
</evidence>
<keyword evidence="2" id="KW-1133">Transmembrane helix</keyword>
<keyword evidence="2" id="KW-0472">Membrane</keyword>
<dbReference type="GO" id="GO:0052851">
    <property type="term" value="F:ferric-chelate reductase (NADPH) activity"/>
    <property type="evidence" value="ECO:0007669"/>
    <property type="project" value="TreeGrafter"/>
</dbReference>
<dbReference type="GO" id="GO:0005886">
    <property type="term" value="C:plasma membrane"/>
    <property type="evidence" value="ECO:0007669"/>
    <property type="project" value="TreeGrafter"/>
</dbReference>
<feature type="domain" description="Pyrroline-5-carboxylate reductase catalytic N-terminal" evidence="3">
    <location>
        <begin position="16"/>
        <end position="110"/>
    </location>
</feature>
<dbReference type="PANTHER" id="PTHR14239">
    <property type="entry name" value="DUDULIN-RELATED"/>
    <property type="match status" value="1"/>
</dbReference>
<feature type="transmembrane region" description="Helical" evidence="2">
    <location>
        <begin position="353"/>
        <end position="378"/>
    </location>
</feature>
<evidence type="ECO:0000313" key="4">
    <source>
        <dbReference type="EMBL" id="KOF66442.1"/>
    </source>
</evidence>
<dbReference type="PANTHER" id="PTHR14239:SF0">
    <property type="entry name" value="F420-DEPENDENT NADP REDUCTASE"/>
    <property type="match status" value="1"/>
</dbReference>
<name>A0A0L8FP33_OCTBM</name>
<proteinExistence type="predicted"/>
<feature type="transmembrane region" description="Helical" evidence="2">
    <location>
        <begin position="390"/>
        <end position="411"/>
    </location>
</feature>
<evidence type="ECO:0000256" key="1">
    <source>
        <dbReference type="ARBA" id="ARBA00023002"/>
    </source>
</evidence>
<dbReference type="EMBL" id="KQ428101">
    <property type="protein sequence ID" value="KOF66442.1"/>
    <property type="molecule type" value="Genomic_DNA"/>
</dbReference>
<organism evidence="4">
    <name type="scientific">Octopus bimaculoides</name>
    <name type="common">California two-spotted octopus</name>
    <dbReference type="NCBI Taxonomy" id="37653"/>
    <lineage>
        <taxon>Eukaryota</taxon>
        <taxon>Metazoa</taxon>
        <taxon>Spiralia</taxon>
        <taxon>Lophotrochozoa</taxon>
        <taxon>Mollusca</taxon>
        <taxon>Cephalopoda</taxon>
        <taxon>Coleoidea</taxon>
        <taxon>Octopodiformes</taxon>
        <taxon>Octopoda</taxon>
        <taxon>Incirrata</taxon>
        <taxon>Octopodidae</taxon>
        <taxon>Octopus</taxon>
    </lineage>
</organism>
<dbReference type="InterPro" id="IPR051267">
    <property type="entry name" value="STEAP_metalloreductase"/>
</dbReference>
<dbReference type="Pfam" id="PF03807">
    <property type="entry name" value="F420_oxidored"/>
    <property type="match status" value="1"/>
</dbReference>
<sequence>MEGIELSSYNTSPMTTIGILGTGDYGRALAKRMLRCGLKVVFGSRDPANRNLEAIDEELGEAKLSTVNDVLSNENIEIIILAVHHWNIESCLENFNAESSQKIFIDISNNEEIVKDESIAESLVAKFPGMRVVKAFNTLSAYAVENDNFGGSRRVLIAADDIQAREKVSRLCSEIGFESVTYGSLKAARELEAYPTRLMQGWGKATVFMLVVFFAWNIFVGVKYAYYYSTYNKSFPWETIPLRFMNKSICMTAITLLAFSYLPGCLAAFLQIYNGSKYIRFPNFLDLWLKSRKMLGLYALLFSLWHVIISTICMSPGYWGGWFQSTRITLPENTTGFTFYVSSRMNFRGEANISAGILAILCMIIVGLSSLPSVGNILNWKEWRFVQSHLGYITLLLATAHVLIFSFPYWIRRPSGLWKSSTFLSCLTPMITLFLKLLLLLPCIGNYVYRIRSGWERKKPSKSLLTTIHL</sequence>
<feature type="transmembrane region" description="Helical" evidence="2">
    <location>
        <begin position="207"/>
        <end position="229"/>
    </location>
</feature>
<evidence type="ECO:0000256" key="2">
    <source>
        <dbReference type="SAM" id="Phobius"/>
    </source>
</evidence>
<feature type="transmembrane region" description="Helical" evidence="2">
    <location>
        <begin position="295"/>
        <end position="319"/>
    </location>
</feature>
<dbReference type="AlphaFoldDB" id="A0A0L8FP33"/>
<dbReference type="GO" id="GO:0015677">
    <property type="term" value="P:copper ion import"/>
    <property type="evidence" value="ECO:0007669"/>
    <property type="project" value="TreeGrafter"/>
</dbReference>
<dbReference type="InterPro" id="IPR028939">
    <property type="entry name" value="P5C_Rdtase_cat_N"/>
</dbReference>